<comment type="similarity">
    <text evidence="1">Belongs to the UDP-glycosyltransferase family.</text>
</comment>
<dbReference type="PANTHER" id="PTHR11926">
    <property type="entry name" value="GLUCOSYL/GLUCURONOSYL TRANSFERASES"/>
    <property type="match status" value="1"/>
</dbReference>
<organism evidence="2 3">
    <name type="scientific">Salix suchowensis</name>
    <dbReference type="NCBI Taxonomy" id="1278906"/>
    <lineage>
        <taxon>Eukaryota</taxon>
        <taxon>Viridiplantae</taxon>
        <taxon>Streptophyta</taxon>
        <taxon>Embryophyta</taxon>
        <taxon>Tracheophyta</taxon>
        <taxon>Spermatophyta</taxon>
        <taxon>Magnoliopsida</taxon>
        <taxon>eudicotyledons</taxon>
        <taxon>Gunneridae</taxon>
        <taxon>Pentapetalae</taxon>
        <taxon>rosids</taxon>
        <taxon>fabids</taxon>
        <taxon>Malpighiales</taxon>
        <taxon>Salicaceae</taxon>
        <taxon>Saliceae</taxon>
        <taxon>Salix</taxon>
    </lineage>
</organism>
<dbReference type="PANTHER" id="PTHR11926:SF1498">
    <property type="entry name" value="GLYCOSYLTRANSFERASE"/>
    <property type="match status" value="1"/>
</dbReference>
<reference evidence="2" key="2">
    <citation type="journal article" date="2023" name="Int. J. Mol. Sci.">
        <title>De Novo Assembly and Annotation of 11 Diverse Shrub Willow (Salix) Genomes Reveals Novel Gene Organization in Sex-Linked Regions.</title>
        <authorList>
            <person name="Hyden B."/>
            <person name="Feng K."/>
            <person name="Yates T.B."/>
            <person name="Jawdy S."/>
            <person name="Cereghino C."/>
            <person name="Smart L.B."/>
            <person name="Muchero W."/>
        </authorList>
    </citation>
    <scope>NUCLEOTIDE SEQUENCE</scope>
    <source>
        <tissue evidence="2">Shoot tip</tissue>
    </source>
</reference>
<reference evidence="2" key="1">
    <citation type="submission" date="2022-10" db="EMBL/GenBank/DDBJ databases">
        <authorList>
            <person name="Hyden B.L."/>
            <person name="Feng K."/>
            <person name="Yates T."/>
            <person name="Jawdy S."/>
            <person name="Smart L.B."/>
            <person name="Muchero W."/>
        </authorList>
    </citation>
    <scope>NUCLEOTIDE SEQUENCE</scope>
    <source>
        <tissue evidence="2">Shoot tip</tissue>
    </source>
</reference>
<name>A0ABQ9B4K1_9ROSI</name>
<keyword evidence="3" id="KW-1185">Reference proteome</keyword>
<dbReference type="Gene3D" id="3.40.50.2000">
    <property type="entry name" value="Glycogen Phosphorylase B"/>
    <property type="match status" value="1"/>
</dbReference>
<comment type="caution">
    <text evidence="2">The sequence shown here is derived from an EMBL/GenBank/DDBJ whole genome shotgun (WGS) entry which is preliminary data.</text>
</comment>
<gene>
    <name evidence="2" type="ORF">OIU77_002377</name>
</gene>
<evidence type="ECO:0000256" key="1">
    <source>
        <dbReference type="ARBA" id="ARBA00009995"/>
    </source>
</evidence>
<dbReference type="Proteomes" id="UP001141253">
    <property type="component" value="Chromosome 17"/>
</dbReference>
<evidence type="ECO:0000313" key="3">
    <source>
        <dbReference type="Proteomes" id="UP001141253"/>
    </source>
</evidence>
<proteinExistence type="inferred from homology"/>
<dbReference type="EMBL" id="JAPFFI010000013">
    <property type="protein sequence ID" value="KAJ6372039.1"/>
    <property type="molecule type" value="Genomic_DNA"/>
</dbReference>
<protein>
    <submittedName>
        <fullName evidence="2">Uncharacterized protein</fullName>
    </submittedName>
</protein>
<evidence type="ECO:0000313" key="2">
    <source>
        <dbReference type="EMBL" id="KAJ6372039.1"/>
    </source>
</evidence>
<accession>A0ABQ9B4K1</accession>
<dbReference type="SUPFAM" id="SSF53756">
    <property type="entry name" value="UDP-Glycosyltransferase/glycogen phosphorylase"/>
    <property type="match status" value="1"/>
</dbReference>
<sequence length="104" mass="11736">MENISFKDLPSFVRTTDINDFVIRDIDRTSRASDVIINTFDSFEQDVLDALSPMLPPIYTVGPLQLLVDQIPNGNLKNIGSNLWEDILSALNGLIQKNQTLWCI</sequence>